<dbReference type="PROSITE" id="PS51257">
    <property type="entry name" value="PROKAR_LIPOPROTEIN"/>
    <property type="match status" value="1"/>
</dbReference>
<reference evidence="1 2" key="1">
    <citation type="submission" date="2013-09" db="EMBL/GenBank/DDBJ databases">
        <authorList>
            <person name="Zeng Z."/>
            <person name="Chen C."/>
        </authorList>
    </citation>
    <scope>NUCLEOTIDE SEQUENCE [LARGE SCALE GENOMIC DNA]</scope>
    <source>
        <strain evidence="1 2">F44-8</strain>
    </source>
</reference>
<evidence type="ECO:0008006" key="3">
    <source>
        <dbReference type="Google" id="ProtNLM"/>
    </source>
</evidence>
<sequence length="202" mass="23481">MKNMKGGISFLLILFLLVSCKKQITADSDNESDLAYKYFSLEKSGWKSKKNTQQADDIYFTATEVPLAYYILKEKGADNLTSIDSVEKANSKERILEFEFLQDEEQDLLKEEFTGRTYEDGVKYMSFSIENDFYVVTSKQDTIKCSGTLFERSFKLTPYKRVLLFFSGIEPDDEIQLIYNDRLYNKGTLKFKLQENLTKVIL</sequence>
<dbReference type="STRING" id="1406840.Q763_16740"/>
<organism evidence="1 2">
    <name type="scientific">Flavobacterium beibuense F44-8</name>
    <dbReference type="NCBI Taxonomy" id="1406840"/>
    <lineage>
        <taxon>Bacteria</taxon>
        <taxon>Pseudomonadati</taxon>
        <taxon>Bacteroidota</taxon>
        <taxon>Flavobacteriia</taxon>
        <taxon>Flavobacteriales</taxon>
        <taxon>Flavobacteriaceae</taxon>
        <taxon>Flavobacterium</taxon>
    </lineage>
</organism>
<evidence type="ECO:0000313" key="2">
    <source>
        <dbReference type="Proteomes" id="UP000030129"/>
    </source>
</evidence>
<name>A0A0A2LFX5_9FLAO</name>
<comment type="caution">
    <text evidence="1">The sequence shown here is derived from an EMBL/GenBank/DDBJ whole genome shotgun (WGS) entry which is preliminary data.</text>
</comment>
<keyword evidence="2" id="KW-1185">Reference proteome</keyword>
<evidence type="ECO:0000313" key="1">
    <source>
        <dbReference type="EMBL" id="KGO78774.1"/>
    </source>
</evidence>
<proteinExistence type="predicted"/>
<accession>A0A0A2LFX5</accession>
<protein>
    <recommendedName>
        <fullName evidence="3">Lipoprotein</fullName>
    </recommendedName>
</protein>
<dbReference type="eggNOG" id="ENOG503137G">
    <property type="taxonomic scope" value="Bacteria"/>
</dbReference>
<dbReference type="AlphaFoldDB" id="A0A0A2LFX5"/>
<dbReference type="Proteomes" id="UP000030129">
    <property type="component" value="Unassembled WGS sequence"/>
</dbReference>
<gene>
    <name evidence="1" type="ORF">Q763_16740</name>
</gene>
<dbReference type="EMBL" id="JRLV01000027">
    <property type="protein sequence ID" value="KGO78774.1"/>
    <property type="molecule type" value="Genomic_DNA"/>
</dbReference>